<keyword evidence="14 17" id="KW-0472">Membrane</keyword>
<dbReference type="Gene3D" id="3.30.40.10">
    <property type="entry name" value="Zinc/RING finger domain, C3HC4 (zinc finger)"/>
    <property type="match status" value="1"/>
</dbReference>
<keyword evidence="10" id="KW-0833">Ubl conjugation pathway</keyword>
<comment type="caution">
    <text evidence="19">The sequence shown here is derived from an EMBL/GenBank/DDBJ whole genome shotgun (WGS) entry which is preliminary data.</text>
</comment>
<keyword evidence="8" id="KW-0479">Metal-binding</keyword>
<organism evidence="19 20">
    <name type="scientific">Naegleria fowleri</name>
    <name type="common">Brain eating amoeba</name>
    <dbReference type="NCBI Taxonomy" id="5763"/>
    <lineage>
        <taxon>Eukaryota</taxon>
        <taxon>Discoba</taxon>
        <taxon>Heterolobosea</taxon>
        <taxon>Tetramitia</taxon>
        <taxon>Eutetramitia</taxon>
        <taxon>Vahlkampfiidae</taxon>
        <taxon>Naegleria</taxon>
    </lineage>
</organism>
<feature type="transmembrane region" description="Helical" evidence="17">
    <location>
        <begin position="103"/>
        <end position="123"/>
    </location>
</feature>
<dbReference type="InterPro" id="IPR050731">
    <property type="entry name" value="HRD1_E3_ubiq-ligases"/>
</dbReference>
<dbReference type="OrthoDB" id="7759664at2759"/>
<dbReference type="VEuPathDB" id="AmoebaDB:NF0012200"/>
<dbReference type="InterPro" id="IPR057992">
    <property type="entry name" value="TPR_SYVN1_N"/>
</dbReference>
<feature type="transmembrane region" description="Helical" evidence="17">
    <location>
        <begin position="143"/>
        <end position="164"/>
    </location>
</feature>
<dbReference type="CDD" id="cd16479">
    <property type="entry name" value="RING-H2_synoviolin"/>
    <property type="match status" value="1"/>
</dbReference>
<dbReference type="EC" id="2.3.2.27" evidence="5"/>
<evidence type="ECO:0000313" key="20">
    <source>
        <dbReference type="Proteomes" id="UP000444721"/>
    </source>
</evidence>
<dbReference type="GO" id="GO:0061630">
    <property type="term" value="F:ubiquitin protein ligase activity"/>
    <property type="evidence" value="ECO:0007669"/>
    <property type="project" value="UniProtKB-EC"/>
</dbReference>
<comment type="similarity">
    <text evidence="4">Belongs to the HRD1 family.</text>
</comment>
<accession>A0A6A5CBS3</accession>
<comment type="pathway">
    <text evidence="3">Protein modification; protein ubiquitination.</text>
</comment>
<dbReference type="Pfam" id="PF25563">
    <property type="entry name" value="TPR_SYVN1_N"/>
    <property type="match status" value="1"/>
</dbReference>
<keyword evidence="6" id="KW-0808">Transferase</keyword>
<keyword evidence="9 15" id="KW-0863">Zinc-finger</keyword>
<dbReference type="OMA" id="ANLTMFT"/>
<evidence type="ECO:0000256" key="9">
    <source>
        <dbReference type="ARBA" id="ARBA00022771"/>
    </source>
</evidence>
<dbReference type="SMART" id="SM00184">
    <property type="entry name" value="RING"/>
    <property type="match status" value="1"/>
</dbReference>
<dbReference type="PANTHER" id="PTHR22763">
    <property type="entry name" value="RING ZINC FINGER PROTEIN"/>
    <property type="match status" value="1"/>
</dbReference>
<protein>
    <recommendedName>
        <fullName evidence="5">RING-type E3 ubiquitin transferase</fullName>
        <ecNumber evidence="5">2.3.2.27</ecNumber>
    </recommendedName>
</protein>
<name>A0A6A5CBS3_NAEFO</name>
<evidence type="ECO:0000313" key="19">
    <source>
        <dbReference type="EMBL" id="KAF0985166.1"/>
    </source>
</evidence>
<evidence type="ECO:0000256" key="3">
    <source>
        <dbReference type="ARBA" id="ARBA00004906"/>
    </source>
</evidence>
<dbReference type="GO" id="GO:0008270">
    <property type="term" value="F:zinc ion binding"/>
    <property type="evidence" value="ECO:0007669"/>
    <property type="project" value="UniProtKB-KW"/>
</dbReference>
<dbReference type="InterPro" id="IPR001841">
    <property type="entry name" value="Znf_RING"/>
</dbReference>
<evidence type="ECO:0000259" key="18">
    <source>
        <dbReference type="PROSITE" id="PS50089"/>
    </source>
</evidence>
<gene>
    <name evidence="19" type="ORF">FDP41_000205</name>
</gene>
<dbReference type="Pfam" id="PF13639">
    <property type="entry name" value="zf-RING_2"/>
    <property type="match status" value="1"/>
</dbReference>
<dbReference type="GO" id="GO:0043161">
    <property type="term" value="P:proteasome-mediated ubiquitin-dependent protein catabolic process"/>
    <property type="evidence" value="ECO:0007669"/>
    <property type="project" value="TreeGrafter"/>
</dbReference>
<evidence type="ECO:0000256" key="7">
    <source>
        <dbReference type="ARBA" id="ARBA00022692"/>
    </source>
</evidence>
<evidence type="ECO:0000256" key="5">
    <source>
        <dbReference type="ARBA" id="ARBA00012483"/>
    </source>
</evidence>
<evidence type="ECO:0000256" key="6">
    <source>
        <dbReference type="ARBA" id="ARBA00022679"/>
    </source>
</evidence>
<dbReference type="InterPro" id="IPR013083">
    <property type="entry name" value="Znf_RING/FYVE/PHD"/>
</dbReference>
<feature type="transmembrane region" description="Helical" evidence="17">
    <location>
        <begin position="221"/>
        <end position="243"/>
    </location>
</feature>
<feature type="region of interest" description="Disordered" evidence="16">
    <location>
        <begin position="354"/>
        <end position="401"/>
    </location>
</feature>
<dbReference type="GeneID" id="68107423"/>
<evidence type="ECO:0000256" key="16">
    <source>
        <dbReference type="SAM" id="MobiDB-lite"/>
    </source>
</evidence>
<evidence type="ECO:0000256" key="12">
    <source>
        <dbReference type="ARBA" id="ARBA00022833"/>
    </source>
</evidence>
<keyword evidence="12" id="KW-0862">Zinc</keyword>
<dbReference type="AlphaFoldDB" id="A0A6A5CBS3"/>
<comment type="catalytic activity">
    <reaction evidence="1">
        <text>S-ubiquitinyl-[E2 ubiquitin-conjugating enzyme]-L-cysteine + [acceptor protein]-L-lysine = [E2 ubiquitin-conjugating enzyme]-L-cysteine + N(6)-ubiquitinyl-[acceptor protein]-L-lysine.</text>
        <dbReference type="EC" id="2.3.2.27"/>
    </reaction>
</comment>
<evidence type="ECO:0000256" key="17">
    <source>
        <dbReference type="SAM" id="Phobius"/>
    </source>
</evidence>
<evidence type="ECO:0000256" key="4">
    <source>
        <dbReference type="ARBA" id="ARBA00010089"/>
    </source>
</evidence>
<dbReference type="PANTHER" id="PTHR22763:SF184">
    <property type="entry name" value="E3 UBIQUITIN-PROTEIN LIGASE SYNOVIOLIN"/>
    <property type="match status" value="1"/>
</dbReference>
<dbReference type="Proteomes" id="UP000444721">
    <property type="component" value="Unassembled WGS sequence"/>
</dbReference>
<evidence type="ECO:0000256" key="14">
    <source>
        <dbReference type="ARBA" id="ARBA00023136"/>
    </source>
</evidence>
<dbReference type="VEuPathDB" id="AmoebaDB:NfTy_024960"/>
<comment type="subcellular location">
    <subcellularLocation>
        <location evidence="2">Endoplasmic reticulum membrane</location>
        <topology evidence="2">Multi-pass membrane protein</topology>
    </subcellularLocation>
</comment>
<dbReference type="InterPro" id="IPR058051">
    <property type="entry name" value="Znf_RING_synoviolin"/>
</dbReference>
<keyword evidence="11" id="KW-0256">Endoplasmic reticulum</keyword>
<evidence type="ECO:0000256" key="8">
    <source>
        <dbReference type="ARBA" id="ARBA00022723"/>
    </source>
</evidence>
<evidence type="ECO:0000256" key="10">
    <source>
        <dbReference type="ARBA" id="ARBA00022786"/>
    </source>
</evidence>
<dbReference type="PROSITE" id="PS50089">
    <property type="entry name" value="ZF_RING_2"/>
    <property type="match status" value="1"/>
</dbReference>
<keyword evidence="7 17" id="KW-0812">Transmembrane</keyword>
<reference evidence="19 20" key="1">
    <citation type="journal article" date="2019" name="Sci. Rep.">
        <title>Nanopore sequencing improves the draft genome of the human pathogenic amoeba Naegleria fowleri.</title>
        <authorList>
            <person name="Liechti N."/>
            <person name="Schurch N."/>
            <person name="Bruggmann R."/>
            <person name="Wittwer M."/>
        </authorList>
    </citation>
    <scope>NUCLEOTIDE SEQUENCE [LARGE SCALE GENOMIC DNA]</scope>
    <source>
        <strain evidence="19 20">ATCC 30894</strain>
    </source>
</reference>
<evidence type="ECO:0000256" key="13">
    <source>
        <dbReference type="ARBA" id="ARBA00022989"/>
    </source>
</evidence>
<dbReference type="RefSeq" id="XP_044569879.1">
    <property type="nucleotide sequence ID" value="XM_044705202.1"/>
</dbReference>
<feature type="transmembrane region" description="Helical" evidence="17">
    <location>
        <begin position="176"/>
        <end position="201"/>
    </location>
</feature>
<dbReference type="EMBL" id="VFQX01000001">
    <property type="protein sequence ID" value="KAF0985166.1"/>
    <property type="molecule type" value="Genomic_DNA"/>
</dbReference>
<proteinExistence type="inferred from homology"/>
<dbReference type="VEuPathDB" id="AmoebaDB:FDP41_000205"/>
<dbReference type="GO" id="GO:0005789">
    <property type="term" value="C:endoplasmic reticulum membrane"/>
    <property type="evidence" value="ECO:0007669"/>
    <property type="project" value="UniProtKB-SubCell"/>
</dbReference>
<evidence type="ECO:0000256" key="11">
    <source>
        <dbReference type="ARBA" id="ARBA00022824"/>
    </source>
</evidence>
<feature type="compositionally biased region" description="Low complexity" evidence="16">
    <location>
        <begin position="361"/>
        <end position="397"/>
    </location>
</feature>
<evidence type="ECO:0000256" key="2">
    <source>
        <dbReference type="ARBA" id="ARBA00004477"/>
    </source>
</evidence>
<feature type="domain" description="RING-type" evidence="18">
    <location>
        <begin position="300"/>
        <end position="344"/>
    </location>
</feature>
<dbReference type="GO" id="GO:0036503">
    <property type="term" value="P:ERAD pathway"/>
    <property type="evidence" value="ECO:0007669"/>
    <property type="project" value="TreeGrafter"/>
</dbReference>
<evidence type="ECO:0000256" key="1">
    <source>
        <dbReference type="ARBA" id="ARBA00000900"/>
    </source>
</evidence>
<keyword evidence="20" id="KW-1185">Reference proteome</keyword>
<feature type="transmembrane region" description="Helical" evidence="17">
    <location>
        <begin position="45"/>
        <end position="70"/>
    </location>
</feature>
<dbReference type="SUPFAM" id="SSF57850">
    <property type="entry name" value="RING/U-box"/>
    <property type="match status" value="1"/>
</dbReference>
<keyword evidence="13 17" id="KW-1133">Transmembrane helix</keyword>
<sequence>MASSLMDLKTITALSIFLTTILIAHTANQYSQFYLIVVNLISSKLGKIILITDLILLIIYFGMGLVKIFFGSLRIYEQEIVWEKGYFALIETCLAMTIFREELSTRMLAMMITSLFLKIFHWICELRVKHLESLPQTSTSTFARIYSCLLLLLSCDAYFATTLSMHYLKEGVTLRVLFLSDFLILSIIAITVSVRLCFHAYNLSKQDAEGNSEWESRDVSVFYLEITSELLQSMVYLSFFLVIMSKYGLPFHLLRNIYITIGNVRKKITDLINYRRAAYTLDQKFENATQSQLDEYDGVCVVCREEMITNTPQNPIKILPCGHLFHSKCLRGCLERSQECPTCRRPIDVLLKEQEERRNRTSSSGTNNGSSTNTTNGRPNVTTTTATMTSSGDASASLPSGGHTLTTSAINNGLTSNLLMEMNTSSLMMNHQQLLNHLMSGLNSSPLTTDHGTNATNSLINNNEQVQQIMIDMYVRYLESMRDNINITLEQLKSLSTVVHQE</sequence>
<evidence type="ECO:0000256" key="15">
    <source>
        <dbReference type="PROSITE-ProRule" id="PRU00175"/>
    </source>
</evidence>